<evidence type="ECO:0000256" key="4">
    <source>
        <dbReference type="ARBA" id="ARBA00008873"/>
    </source>
</evidence>
<comment type="similarity">
    <text evidence="4">Belongs to the cation diffusion facilitator (CDF) transporter (TC 2.A.4) family. SLC30A subfamily.</text>
</comment>
<evidence type="ECO:0000256" key="3">
    <source>
        <dbReference type="ARBA" id="ARBA00004240"/>
    </source>
</evidence>
<dbReference type="InterPro" id="IPR037129">
    <property type="entry name" value="XPA_sf"/>
</dbReference>
<feature type="transmembrane region" description="Helical" evidence="22">
    <location>
        <begin position="170"/>
        <end position="194"/>
    </location>
</feature>
<evidence type="ECO:0000256" key="19">
    <source>
        <dbReference type="ARBA" id="ARBA00034845"/>
    </source>
</evidence>
<dbReference type="NCBIfam" id="TIGR01297">
    <property type="entry name" value="CDF"/>
    <property type="match status" value="1"/>
</dbReference>
<dbReference type="InterPro" id="IPR002524">
    <property type="entry name" value="Cation_efflux"/>
</dbReference>
<organism evidence="24 25">
    <name type="scientific">Catharus ustulatus</name>
    <name type="common">Russet-backed thrush</name>
    <name type="synonym">Hylocichla ustulatus</name>
    <dbReference type="NCBI Taxonomy" id="91951"/>
    <lineage>
        <taxon>Eukaryota</taxon>
        <taxon>Metazoa</taxon>
        <taxon>Chordata</taxon>
        <taxon>Craniata</taxon>
        <taxon>Vertebrata</taxon>
        <taxon>Euteleostomi</taxon>
        <taxon>Archelosauria</taxon>
        <taxon>Archosauria</taxon>
        <taxon>Dinosauria</taxon>
        <taxon>Saurischia</taxon>
        <taxon>Theropoda</taxon>
        <taxon>Coelurosauria</taxon>
        <taxon>Aves</taxon>
        <taxon>Neognathae</taxon>
        <taxon>Neoaves</taxon>
        <taxon>Telluraves</taxon>
        <taxon>Australaves</taxon>
        <taxon>Passeriformes</taxon>
        <taxon>Turdidae</taxon>
        <taxon>Catharus</taxon>
    </lineage>
</organism>
<dbReference type="InterPro" id="IPR027469">
    <property type="entry name" value="Cation_efflux_TMD_sf"/>
</dbReference>
<keyword evidence="6" id="KW-0050">Antiport</keyword>
<keyword evidence="12" id="KW-0805">Transcription regulation</keyword>
<dbReference type="GO" id="GO:0005634">
    <property type="term" value="C:nucleus"/>
    <property type="evidence" value="ECO:0007669"/>
    <property type="project" value="UniProtKB-SubCell"/>
</dbReference>
<dbReference type="SUPFAM" id="SSF46955">
    <property type="entry name" value="Putative DNA-binding domain"/>
    <property type="match status" value="1"/>
</dbReference>
<dbReference type="CDD" id="cd21078">
    <property type="entry name" value="NTD_ZNT9"/>
    <property type="match status" value="1"/>
</dbReference>
<evidence type="ECO:0000256" key="12">
    <source>
        <dbReference type="ARBA" id="ARBA00023015"/>
    </source>
</evidence>
<dbReference type="GO" id="GO:0008324">
    <property type="term" value="F:monoatomic cation transmembrane transporter activity"/>
    <property type="evidence" value="ECO:0007669"/>
    <property type="project" value="InterPro"/>
</dbReference>
<evidence type="ECO:0000256" key="1">
    <source>
        <dbReference type="ARBA" id="ARBA00004123"/>
    </source>
</evidence>
<dbReference type="InterPro" id="IPR058533">
    <property type="entry name" value="Cation_efflux_TM"/>
</dbReference>
<dbReference type="GO" id="GO:0006829">
    <property type="term" value="P:zinc ion transport"/>
    <property type="evidence" value="ECO:0007669"/>
    <property type="project" value="UniProtKB-KW"/>
</dbReference>
<evidence type="ECO:0000259" key="23">
    <source>
        <dbReference type="Pfam" id="PF01545"/>
    </source>
</evidence>
<evidence type="ECO:0000256" key="8">
    <source>
        <dbReference type="ARBA" id="ARBA00022824"/>
    </source>
</evidence>
<dbReference type="PANTHER" id="PTHR13414">
    <property type="entry name" value="HUEL-CATION TRANSPORTER"/>
    <property type="match status" value="1"/>
</dbReference>
<evidence type="ECO:0000256" key="21">
    <source>
        <dbReference type="ARBA" id="ARBA00048349"/>
    </source>
</evidence>
<reference evidence="24" key="2">
    <citation type="submission" date="2025-08" db="UniProtKB">
        <authorList>
            <consortium name="Ensembl"/>
        </authorList>
    </citation>
    <scope>IDENTIFICATION</scope>
</reference>
<dbReference type="InterPro" id="IPR040177">
    <property type="entry name" value="SLC30A9"/>
</dbReference>
<dbReference type="GO" id="GO:0015297">
    <property type="term" value="F:antiporter activity"/>
    <property type="evidence" value="ECO:0007669"/>
    <property type="project" value="UniProtKB-KW"/>
</dbReference>
<dbReference type="AlphaFoldDB" id="A0A8C3TVX9"/>
<evidence type="ECO:0000256" key="20">
    <source>
        <dbReference type="ARBA" id="ARBA00034922"/>
    </source>
</evidence>
<dbReference type="GO" id="GO:0006882">
    <property type="term" value="P:intracellular zinc ion homeostasis"/>
    <property type="evidence" value="ECO:0007669"/>
    <property type="project" value="TreeGrafter"/>
</dbReference>
<evidence type="ECO:0000256" key="9">
    <source>
        <dbReference type="ARBA" id="ARBA00022833"/>
    </source>
</evidence>
<reference evidence="24" key="3">
    <citation type="submission" date="2025-09" db="UniProtKB">
        <authorList>
            <consortium name="Ensembl"/>
        </authorList>
    </citation>
    <scope>IDENTIFICATION</scope>
</reference>
<feature type="transmembrane region" description="Helical" evidence="22">
    <location>
        <begin position="100"/>
        <end position="123"/>
    </location>
</feature>
<gene>
    <name evidence="24" type="primary">SLC30A9</name>
</gene>
<evidence type="ECO:0000256" key="18">
    <source>
        <dbReference type="ARBA" id="ARBA00033405"/>
    </source>
</evidence>
<evidence type="ECO:0000256" key="7">
    <source>
        <dbReference type="ARBA" id="ARBA00022692"/>
    </source>
</evidence>
<evidence type="ECO:0000256" key="6">
    <source>
        <dbReference type="ARBA" id="ARBA00022449"/>
    </source>
</evidence>
<dbReference type="PANTHER" id="PTHR13414:SF9">
    <property type="entry name" value="PROTON-COUPLED ZINC ANTIPORTER SLC30A9, MITOCHONDRIAL"/>
    <property type="match status" value="1"/>
</dbReference>
<keyword evidence="25" id="KW-1185">Reference proteome</keyword>
<keyword evidence="14" id="KW-0496">Mitochondrion</keyword>
<feature type="transmembrane region" description="Helical" evidence="22">
    <location>
        <begin position="287"/>
        <end position="306"/>
    </location>
</feature>
<dbReference type="GO" id="GO:0005783">
    <property type="term" value="C:endoplasmic reticulum"/>
    <property type="evidence" value="ECO:0007669"/>
    <property type="project" value="UniProtKB-SubCell"/>
</dbReference>
<dbReference type="InterPro" id="IPR009061">
    <property type="entry name" value="DNA-bd_dom_put_sf"/>
</dbReference>
<keyword evidence="16" id="KW-0804">Transcription</keyword>
<sequence length="423" mass="47169">NNFITGVRAINEFCLKSSDLDQLRKIKRRSPHDDTETFTVYLRSDVEAKSLEVWGSPEALARERKRRKEAEIKYRESDKIVRNLHDSSTSGFTENIKHQILLFLLFIFRNGLNFFFKLLAWVYTGSASMFSEAIHSLADTCNQALLALGISQSARTPDPSHPYGFTNMRYIASLISGVGIFMMGAGLSWYHGIIGLLHPHPVESLLWAYCILAGSLVSEGATLLVAINEIRRSARAKGLSFYQYVVQSRDPSTNVVLLEDAAAVLSVAVAATCMGLTSVTGNPYYDSVGSLGVGTLLGTVSAFLIYTNTEALLGRSIEPEQLQRLTELLESDPVVRAIHDVKATDMGMSKVRFKAEVDFDGRVVTRSYLEKQDIEQLLQEIQQVKTLEELEAFMLKHGENIVDMLGAEVDRLEKDLKVNLTVY</sequence>
<feature type="domain" description="Cation efflux protein transmembrane" evidence="23">
    <location>
        <begin position="104"/>
        <end position="313"/>
    </location>
</feature>
<keyword evidence="9" id="KW-0862">Zinc</keyword>
<keyword evidence="13" id="KW-0406">Ion transport</keyword>
<dbReference type="SUPFAM" id="SSF161111">
    <property type="entry name" value="Cation efflux protein transmembrane domain-like"/>
    <property type="match status" value="1"/>
</dbReference>
<keyword evidence="17" id="KW-0539">Nucleus</keyword>
<dbReference type="Proteomes" id="UP000694563">
    <property type="component" value="Chromosome 5"/>
</dbReference>
<dbReference type="Ensembl" id="ENSCUST00005005298.1">
    <property type="protein sequence ID" value="ENSCUSP00005005089.1"/>
    <property type="gene ID" value="ENSCUSG00005003176.1"/>
</dbReference>
<comment type="subcellular location">
    <subcellularLocation>
        <location evidence="3">Endoplasmic reticulum</location>
    </subcellularLocation>
    <subcellularLocation>
        <location evidence="2">Mitochondrion membrane</location>
        <topology evidence="2">Multi-pass membrane protein</topology>
    </subcellularLocation>
    <subcellularLocation>
        <location evidence="1">Nucleus</location>
    </subcellularLocation>
</comment>
<dbReference type="Gene3D" id="3.90.530.10">
    <property type="entry name" value="XPA C-terminal domain"/>
    <property type="match status" value="1"/>
</dbReference>
<reference evidence="24" key="1">
    <citation type="submission" date="2020-10" db="EMBL/GenBank/DDBJ databases">
        <title>Catharus ustulatus (Swainson's thrush) genome, bCatUst1, primary haplotype v2.</title>
        <authorList>
            <person name="Delmore K."/>
            <person name="Vafadar M."/>
            <person name="Formenti G."/>
            <person name="Chow W."/>
            <person name="Pelan S."/>
            <person name="Howe K."/>
            <person name="Rhie A."/>
            <person name="Mountcastle J."/>
            <person name="Haase B."/>
            <person name="Fedrigo O."/>
            <person name="Jarvis E.D."/>
        </authorList>
    </citation>
    <scope>NUCLEOTIDE SEQUENCE [LARGE SCALE GENOMIC DNA]</scope>
</reference>
<evidence type="ECO:0000256" key="10">
    <source>
        <dbReference type="ARBA" id="ARBA00022906"/>
    </source>
</evidence>
<dbReference type="Pfam" id="PF01545">
    <property type="entry name" value="Cation_efflux"/>
    <property type="match status" value="1"/>
</dbReference>
<feature type="transmembrane region" description="Helical" evidence="22">
    <location>
        <begin position="261"/>
        <end position="281"/>
    </location>
</feature>
<dbReference type="GO" id="GO:0031966">
    <property type="term" value="C:mitochondrial membrane"/>
    <property type="evidence" value="ECO:0007669"/>
    <property type="project" value="UniProtKB-SubCell"/>
</dbReference>
<dbReference type="FunFam" id="1.20.1510.10:FF:000004">
    <property type="entry name" value="zinc transporter 9 isoform X1"/>
    <property type="match status" value="1"/>
</dbReference>
<evidence type="ECO:0000256" key="2">
    <source>
        <dbReference type="ARBA" id="ARBA00004225"/>
    </source>
</evidence>
<comment type="catalytic activity">
    <reaction evidence="21">
        <text>Zn(2+)(in) + 2 H(+)(out) = Zn(2+)(out) + 2 H(+)(in)</text>
        <dbReference type="Rhea" id="RHEA:72627"/>
        <dbReference type="ChEBI" id="CHEBI:15378"/>
        <dbReference type="ChEBI" id="CHEBI:29105"/>
    </reaction>
</comment>
<evidence type="ECO:0000256" key="17">
    <source>
        <dbReference type="ARBA" id="ARBA00023242"/>
    </source>
</evidence>
<proteinExistence type="inferred from homology"/>
<protein>
    <recommendedName>
        <fullName evidence="19">Proton-coupled zinc antiporter SLC30A9, mitochondrial</fullName>
    </recommendedName>
    <alternativeName>
        <fullName evidence="18">Solute carrier family 30 member 9</fullName>
    </alternativeName>
    <alternativeName>
        <fullName evidence="20">Zinc transporter 9</fullName>
    </alternativeName>
</protein>
<evidence type="ECO:0000256" key="5">
    <source>
        <dbReference type="ARBA" id="ARBA00022448"/>
    </source>
</evidence>
<keyword evidence="5" id="KW-0813">Transport</keyword>
<evidence type="ECO:0000256" key="11">
    <source>
        <dbReference type="ARBA" id="ARBA00022989"/>
    </source>
</evidence>
<evidence type="ECO:0000256" key="22">
    <source>
        <dbReference type="SAM" id="Phobius"/>
    </source>
</evidence>
<keyword evidence="8" id="KW-0256">Endoplasmic reticulum</keyword>
<name>A0A8C3TVX9_CATUS</name>
<evidence type="ECO:0000256" key="14">
    <source>
        <dbReference type="ARBA" id="ARBA00023128"/>
    </source>
</evidence>
<evidence type="ECO:0000256" key="15">
    <source>
        <dbReference type="ARBA" id="ARBA00023136"/>
    </source>
</evidence>
<feature type="transmembrane region" description="Helical" evidence="22">
    <location>
        <begin position="206"/>
        <end position="227"/>
    </location>
</feature>
<keyword evidence="11 22" id="KW-1133">Transmembrane helix</keyword>
<accession>A0A8C3TVX9</accession>
<dbReference type="Gene3D" id="1.20.1510.10">
    <property type="entry name" value="Cation efflux protein transmembrane domain"/>
    <property type="match status" value="1"/>
</dbReference>
<dbReference type="FunFam" id="3.90.530.10:FF:000002">
    <property type="entry name" value="zinc transporter 9 isoform X1"/>
    <property type="match status" value="1"/>
</dbReference>
<evidence type="ECO:0000313" key="24">
    <source>
        <dbReference type="Ensembl" id="ENSCUSP00005005089.1"/>
    </source>
</evidence>
<evidence type="ECO:0000256" key="16">
    <source>
        <dbReference type="ARBA" id="ARBA00023163"/>
    </source>
</evidence>
<evidence type="ECO:0000313" key="25">
    <source>
        <dbReference type="Proteomes" id="UP000694563"/>
    </source>
</evidence>
<keyword evidence="15 22" id="KW-0472">Membrane</keyword>
<evidence type="ECO:0000256" key="13">
    <source>
        <dbReference type="ARBA" id="ARBA00023065"/>
    </source>
</evidence>
<keyword evidence="7 22" id="KW-0812">Transmembrane</keyword>
<keyword evidence="10" id="KW-0864">Zinc transport</keyword>